<dbReference type="EMBL" id="CP002216">
    <property type="protein sequence ID" value="ADQ04238.1"/>
    <property type="molecule type" value="Genomic_DNA"/>
</dbReference>
<dbReference type="EMBL" id="CP002216">
    <property type="protein sequence ID" value="ADQ04770.1"/>
    <property type="molecule type" value="Genomic_DNA"/>
</dbReference>
<comment type="similarity">
    <text evidence="1">Belongs to the UPF0236 family.</text>
</comment>
<dbReference type="EMBL" id="CP002216">
    <property type="protein sequence ID" value="ADQ04002.1"/>
    <property type="molecule type" value="Genomic_DNA"/>
</dbReference>
<dbReference type="KEGG" id="cow:Calow_1676"/>
<evidence type="ECO:0000313" key="7">
    <source>
        <dbReference type="EMBL" id="ADQ04611.1"/>
    </source>
</evidence>
<dbReference type="Pfam" id="PF06782">
    <property type="entry name" value="UPF0236"/>
    <property type="match status" value="1"/>
</dbReference>
<evidence type="ECO:0000313" key="11">
    <source>
        <dbReference type="EMBL" id="ADQ05497.1"/>
    </source>
</evidence>
<dbReference type="eggNOG" id="COG3464">
    <property type="taxonomic scope" value="Bacteria"/>
</dbReference>
<evidence type="ECO:0008006" key="13">
    <source>
        <dbReference type="Google" id="ProtNLM"/>
    </source>
</evidence>
<reference evidence="7 12" key="2">
    <citation type="journal article" date="2011" name="J. Bacteriol.">
        <title>Complete genome sequences for the anaerobic, extremely thermophilic plant biomass-degrading bacteria Caldicellulosiruptor hydrothermalis, Caldicellulosiruptor kristjanssonii, Caldicellulosiruptor kronotskyensis, Caldicellulosiruptor owensenis, and Caldicellulosiruptor lactoaceticus.</title>
        <authorList>
            <person name="Blumer-Schuette S.E."/>
            <person name="Ozdemir I."/>
            <person name="Mistry D."/>
            <person name="Lucas S."/>
            <person name="Lapidus A."/>
            <person name="Cheng J.F."/>
            <person name="Goodwin L.A."/>
            <person name="Pitluck S."/>
            <person name="Land M.L."/>
            <person name="Hauser L.J."/>
            <person name="Woyke T."/>
            <person name="Mikhailova N."/>
            <person name="Pati A."/>
            <person name="Kyrpides N.C."/>
            <person name="Ivanova N."/>
            <person name="Detter J.C."/>
            <person name="Walston-Davenport K."/>
            <person name="Han S."/>
            <person name="Adams M.W."/>
            <person name="Kelly R.M."/>
        </authorList>
    </citation>
    <scope>NUCLEOTIDE SEQUENCE [LARGE SCALE GENOMIC DNA]</scope>
    <source>
        <strain evidence="12">ATCC 700167 / DSM 13100 / OL</strain>
        <strain evidence="7">OL</strain>
    </source>
</reference>
<evidence type="ECO:0000313" key="6">
    <source>
        <dbReference type="EMBL" id="ADQ04432.1"/>
    </source>
</evidence>
<dbReference type="KEGG" id="cow:Calow_0662"/>
<reference key="1">
    <citation type="submission" date="2010-09" db="EMBL/GenBank/DDBJ databases">
        <title>Complete sequence of Caldicellulosiruptor owensensis OL.</title>
        <authorList>
            <consortium name="US DOE Joint Genome Institute"/>
            <person name="Lucas S."/>
            <person name="Copeland A."/>
            <person name="Lapidus A."/>
            <person name="Cheng J.-F."/>
            <person name="Bruce D."/>
            <person name="Goodwin L."/>
            <person name="Pitluck S."/>
            <person name="Davenport K."/>
            <person name="Detter J.C."/>
            <person name="Han C."/>
            <person name="Tapia R."/>
            <person name="Land M."/>
            <person name="Hauser L."/>
            <person name="Chang Y.-J."/>
            <person name="Jeffries C."/>
            <person name="Kyrpides N."/>
            <person name="Ivanova N."/>
            <person name="Mikhailova N."/>
            <person name="Blumer-Schuette S.E."/>
            <person name="Kelly R.M."/>
            <person name="Woyke T."/>
        </authorList>
    </citation>
    <scope>NUCLEOTIDE SEQUENCE</scope>
    <source>
        <strain>OL</strain>
    </source>
</reference>
<evidence type="ECO:0000313" key="2">
    <source>
        <dbReference type="EMBL" id="ADQ03885.1"/>
    </source>
</evidence>
<dbReference type="EMBL" id="CP002216">
    <property type="protein sequence ID" value="ADQ05497.1"/>
    <property type="molecule type" value="Genomic_DNA"/>
</dbReference>
<dbReference type="EMBL" id="CP002216">
    <property type="protein sequence ID" value="ADQ03885.1"/>
    <property type="molecule type" value="Genomic_DNA"/>
</dbReference>
<dbReference type="EMBL" id="CP002216">
    <property type="protein sequence ID" value="ADQ04611.1"/>
    <property type="molecule type" value="Genomic_DNA"/>
</dbReference>
<dbReference type="EMBL" id="CP002216">
    <property type="protein sequence ID" value="ADQ04274.1"/>
    <property type="molecule type" value="Genomic_DNA"/>
</dbReference>
<keyword evidence="12" id="KW-1185">Reference proteome</keyword>
<dbReference type="HOGENOM" id="CLU_040782_0_1_9"/>
<dbReference type="OrthoDB" id="1719576at2"/>
<evidence type="ECO:0000256" key="1">
    <source>
        <dbReference type="ARBA" id="ARBA00006539"/>
    </source>
</evidence>
<dbReference type="KEGG" id="cow:Calow_1727"/>
<name>E4Q152_CALOW</name>
<dbReference type="RefSeq" id="WP_013411299.1">
    <property type="nucleotide sequence ID" value="NC_014657.1"/>
</dbReference>
<evidence type="ECO:0000313" key="5">
    <source>
        <dbReference type="EMBL" id="ADQ04274.1"/>
    </source>
</evidence>
<dbReference type="KEGG" id="cow:Calow_0864"/>
<dbReference type="KEGG" id="cow:Calow_1976"/>
<sequence length="479" mass="55360">MFDNIITKIEELLNRFGEGIVEILRGEKDIAMYSMELKEKMDEIGKEMIKEACGLVDEIVRNEKKRKARYEVVRKDKRSIKTIFGDVEYIRTYYKNKEEGGYVYLADEILGIEKYQRIDKAVKAAIVEKVVEISYEKAAKEVLGEEKMTRQSVMNILRRIEAAQLDRIEHNKKGVAGSKKVVKELYIEADEDHISLQNGEGKIAKLAYINEGYKEEKGIVKRKELKGVHYFSSIKERPEDFWSKVSEYIEEHYETEKIEKIYLLGDGAAWIKEGLEWIVGAEFVLDRFHLMREVIKISGGDKNIFAGIVEALRDKDREKFEGLVAKAMEKAGEDKRALKRINESRRYIANHWDNIVLELDNRIIKGCSAEGHVSHVLADRMSSRPRGWSEQGAEVMVKLLSLKYNGVNLKEAYLKEICGKEEKEEKILKEIVRKNVKKIRKQIEETRNNVPILARGKVDLTFRVLKGLSTGDFLNAVVF</sequence>
<evidence type="ECO:0000313" key="12">
    <source>
        <dbReference type="Proteomes" id="UP000006889"/>
    </source>
</evidence>
<organism evidence="7 12">
    <name type="scientific">Caldicellulosiruptor owensensis (strain ATCC 700167 / DSM 13100 / OL)</name>
    <dbReference type="NCBI Taxonomy" id="632518"/>
    <lineage>
        <taxon>Bacteria</taxon>
        <taxon>Bacillati</taxon>
        <taxon>Bacillota</taxon>
        <taxon>Bacillota incertae sedis</taxon>
        <taxon>Caldicellulosiruptorales</taxon>
        <taxon>Caldicellulosiruptoraceae</taxon>
        <taxon>Caldicellulosiruptor</taxon>
    </lineage>
</organism>
<dbReference type="KEGG" id="cow:Calow_1212"/>
<dbReference type="KEGG" id="cow:Calow_0416"/>
<dbReference type="EMBL" id="CP002216">
    <property type="protein sequence ID" value="ADQ05221.1"/>
    <property type="molecule type" value="Genomic_DNA"/>
</dbReference>
<dbReference type="EMBL" id="CP002216">
    <property type="protein sequence ID" value="ADQ05265.1"/>
    <property type="molecule type" value="Genomic_DNA"/>
</dbReference>
<dbReference type="EMBL" id="CP002216">
    <property type="protein sequence ID" value="ADQ04432.1"/>
    <property type="molecule type" value="Genomic_DNA"/>
</dbReference>
<protein>
    <recommendedName>
        <fullName evidence="13">ISLre2 family transposase</fullName>
    </recommendedName>
</protein>
<gene>
    <name evidence="2" type="ordered locus">Calow_0284</name>
    <name evidence="3" type="ordered locus">Calow_0416</name>
    <name evidence="4" type="ordered locus">Calow_0662</name>
    <name evidence="5" type="ordered locus">Calow_0701</name>
    <name evidence="6" type="ordered locus">Calow_0864</name>
    <name evidence="7" type="ordered locus">Calow_1048</name>
    <name evidence="8" type="ordered locus">Calow_1212</name>
    <name evidence="9" type="ordered locus">Calow_1676</name>
    <name evidence="10" type="ordered locus">Calow_1727</name>
    <name evidence="11" type="ordered locus">Calow_1976</name>
</gene>
<dbReference type="NCBIfam" id="NF033529">
    <property type="entry name" value="transpos_ISLre2"/>
    <property type="match status" value="1"/>
</dbReference>
<evidence type="ECO:0000313" key="3">
    <source>
        <dbReference type="EMBL" id="ADQ04002.1"/>
    </source>
</evidence>
<proteinExistence type="inferred from homology"/>
<dbReference type="InterPro" id="IPR009620">
    <property type="entry name" value="UPF0236"/>
</dbReference>
<accession>E4Q152</accession>
<evidence type="ECO:0000313" key="4">
    <source>
        <dbReference type="EMBL" id="ADQ04238.1"/>
    </source>
</evidence>
<dbReference type="KEGG" id="cow:Calow_0284"/>
<evidence type="ECO:0000313" key="9">
    <source>
        <dbReference type="EMBL" id="ADQ05221.1"/>
    </source>
</evidence>
<dbReference type="KEGG" id="cow:Calow_1048"/>
<dbReference type="AlphaFoldDB" id="E4Q152"/>
<evidence type="ECO:0000313" key="10">
    <source>
        <dbReference type="EMBL" id="ADQ05265.1"/>
    </source>
</evidence>
<dbReference type="STRING" id="632518.Calow_0284"/>
<dbReference type="KEGG" id="cow:Calow_0701"/>
<dbReference type="Proteomes" id="UP000006889">
    <property type="component" value="Chromosome"/>
</dbReference>
<evidence type="ECO:0000313" key="8">
    <source>
        <dbReference type="EMBL" id="ADQ04770.1"/>
    </source>
</evidence>